<dbReference type="Proteomes" id="UP000092093">
    <property type="component" value="Unassembled WGS sequence"/>
</dbReference>
<organism evidence="2 3">
    <name type="scientific">Aphanizomenon flos-aquae WA102</name>
    <dbReference type="NCBI Taxonomy" id="1710896"/>
    <lineage>
        <taxon>Bacteria</taxon>
        <taxon>Bacillati</taxon>
        <taxon>Cyanobacteriota</taxon>
        <taxon>Cyanophyceae</taxon>
        <taxon>Nostocales</taxon>
        <taxon>Aphanizomenonaceae</taxon>
        <taxon>Aphanizomenon</taxon>
    </lineage>
</organism>
<dbReference type="AlphaFoldDB" id="A0A1B7WKD2"/>
<dbReference type="PATRIC" id="fig|1710896.3.peg.5147"/>
<keyword evidence="1" id="KW-0472">Membrane</keyword>
<comment type="caution">
    <text evidence="2">The sequence shown here is derived from an EMBL/GenBank/DDBJ whole genome shotgun (WGS) entry which is preliminary data.</text>
</comment>
<keyword evidence="1" id="KW-0812">Transmembrane</keyword>
<keyword evidence="1" id="KW-1133">Transmembrane helix</keyword>
<protein>
    <submittedName>
        <fullName evidence="2">G-D-S-L family lipolytic protein</fullName>
    </submittedName>
</protein>
<sequence length="403" mass="45585">MGDRRKLKQMAANLLLSLGGVGFGIIVMEIGLRIAGISYPSFYQVDPYRGHALISNYSAQWTHEGNGYVSLNQDSLRDKDHDFVKPSNTYRIAILGDSFSEAIQVNAEETFWAILAENLSACAAFTGKKIEVINFGVGDYGTAQELMTLKHKVWKYKPDLVLLEIFTGNDLVNNSKALSPSDRFAPFLVKKQGKFEWDMSFQDSDTYRRRGSQFRQALFWLINHSRVLQVINEAKRAITTHQPLVGNASNSNKDDKTAIIPALDFDVNLYREPQDQNWQEAWEITEALLKEMNQEVKAKGAKFLAVTFSNPPQVYPDLQVREALKRQGATNLFYPDQRIQKIGQSNGFEVLNLAPTFQRYGDQNNVFLHGFDNTAMGIGHWNKAGHQLGGKMIANYVCTWLSR</sequence>
<reference evidence="2 3" key="1">
    <citation type="submission" date="2015-09" db="EMBL/GenBank/DDBJ databases">
        <title>Aphanizomenon flos-aquae WA102.</title>
        <authorList>
            <person name="Driscoll C."/>
        </authorList>
    </citation>
    <scope>NUCLEOTIDE SEQUENCE [LARGE SCALE GENOMIC DNA]</scope>
    <source>
        <strain evidence="2">WA102</strain>
    </source>
</reference>
<evidence type="ECO:0000313" key="2">
    <source>
        <dbReference type="EMBL" id="OBQ37586.1"/>
    </source>
</evidence>
<name>A0A1B7WKD2_APHFL</name>
<accession>A0A1B7WKD2</accession>
<dbReference type="CDD" id="cd00229">
    <property type="entry name" value="SGNH_hydrolase"/>
    <property type="match status" value="1"/>
</dbReference>
<dbReference type="EMBL" id="LJOW01000257">
    <property type="protein sequence ID" value="OBQ37586.1"/>
    <property type="molecule type" value="Genomic_DNA"/>
</dbReference>
<dbReference type="Gene3D" id="3.40.50.1110">
    <property type="entry name" value="SGNH hydrolase"/>
    <property type="match status" value="1"/>
</dbReference>
<dbReference type="InterPro" id="IPR036514">
    <property type="entry name" value="SGNH_hydro_sf"/>
</dbReference>
<dbReference type="SUPFAM" id="SSF52266">
    <property type="entry name" value="SGNH hydrolase"/>
    <property type="match status" value="1"/>
</dbReference>
<feature type="transmembrane region" description="Helical" evidence="1">
    <location>
        <begin position="12"/>
        <end position="32"/>
    </location>
</feature>
<evidence type="ECO:0000256" key="1">
    <source>
        <dbReference type="SAM" id="Phobius"/>
    </source>
</evidence>
<evidence type="ECO:0000313" key="3">
    <source>
        <dbReference type="Proteomes" id="UP000092093"/>
    </source>
</evidence>
<gene>
    <name evidence="2" type="ORF">AN484_24850</name>
</gene>
<proteinExistence type="predicted"/>